<accession>A0AAP0I7M2</accession>
<protein>
    <submittedName>
        <fullName evidence="1">Uncharacterized protein</fullName>
    </submittedName>
</protein>
<proteinExistence type="predicted"/>
<sequence length="59" mass="6737">MGEIPDESIAIGSKLLIENLDAIDRLIADGEANHNKFRHPDPYIGQWSFTPLRKDKEME</sequence>
<comment type="caution">
    <text evidence="1">The sequence shown here is derived from an EMBL/GenBank/DDBJ whole genome shotgun (WGS) entry which is preliminary data.</text>
</comment>
<evidence type="ECO:0000313" key="2">
    <source>
        <dbReference type="Proteomes" id="UP001417504"/>
    </source>
</evidence>
<organism evidence="1 2">
    <name type="scientific">Stephania japonica</name>
    <dbReference type="NCBI Taxonomy" id="461633"/>
    <lineage>
        <taxon>Eukaryota</taxon>
        <taxon>Viridiplantae</taxon>
        <taxon>Streptophyta</taxon>
        <taxon>Embryophyta</taxon>
        <taxon>Tracheophyta</taxon>
        <taxon>Spermatophyta</taxon>
        <taxon>Magnoliopsida</taxon>
        <taxon>Ranunculales</taxon>
        <taxon>Menispermaceae</taxon>
        <taxon>Menispermoideae</taxon>
        <taxon>Cissampelideae</taxon>
        <taxon>Stephania</taxon>
    </lineage>
</organism>
<evidence type="ECO:0000313" key="1">
    <source>
        <dbReference type="EMBL" id="KAK9110164.1"/>
    </source>
</evidence>
<gene>
    <name evidence="1" type="ORF">Sjap_018224</name>
</gene>
<name>A0AAP0I7M2_9MAGN</name>
<dbReference type="Proteomes" id="UP001417504">
    <property type="component" value="Unassembled WGS sequence"/>
</dbReference>
<dbReference type="EMBL" id="JBBNAE010000007">
    <property type="protein sequence ID" value="KAK9110164.1"/>
    <property type="molecule type" value="Genomic_DNA"/>
</dbReference>
<reference evidence="1 2" key="1">
    <citation type="submission" date="2024-01" db="EMBL/GenBank/DDBJ databases">
        <title>Genome assemblies of Stephania.</title>
        <authorList>
            <person name="Yang L."/>
        </authorList>
    </citation>
    <scope>NUCLEOTIDE SEQUENCE [LARGE SCALE GENOMIC DNA]</scope>
    <source>
        <strain evidence="1">QJT</strain>
        <tissue evidence="1">Leaf</tissue>
    </source>
</reference>
<dbReference type="AlphaFoldDB" id="A0AAP0I7M2"/>
<keyword evidence="2" id="KW-1185">Reference proteome</keyword>